<name>A0ABR6KIK2_9BACT</name>
<dbReference type="Proteomes" id="UP000533637">
    <property type="component" value="Unassembled WGS sequence"/>
</dbReference>
<keyword evidence="1" id="KW-0732">Signal</keyword>
<dbReference type="EMBL" id="JACHOC010000002">
    <property type="protein sequence ID" value="MBB4621339.1"/>
    <property type="molecule type" value="Genomic_DNA"/>
</dbReference>
<feature type="region of interest" description="Disordered" evidence="2">
    <location>
        <begin position="49"/>
        <end position="91"/>
    </location>
</feature>
<dbReference type="InterPro" id="IPR049712">
    <property type="entry name" value="Poly_export"/>
</dbReference>
<feature type="domain" description="Polysaccharide export protein N-terminal" evidence="3">
    <location>
        <begin position="120"/>
        <end position="184"/>
    </location>
</feature>
<feature type="domain" description="Soluble ligand binding" evidence="4">
    <location>
        <begin position="468"/>
        <end position="516"/>
    </location>
</feature>
<dbReference type="RefSeq" id="WP_183669584.1">
    <property type="nucleotide sequence ID" value="NZ_BMPB01000002.1"/>
</dbReference>
<feature type="domain" description="Soluble ligand binding" evidence="4">
    <location>
        <begin position="379"/>
        <end position="424"/>
    </location>
</feature>
<evidence type="ECO:0000313" key="5">
    <source>
        <dbReference type="EMBL" id="MBB4621339.1"/>
    </source>
</evidence>
<feature type="compositionally biased region" description="Basic and acidic residues" evidence="2">
    <location>
        <begin position="76"/>
        <end position="90"/>
    </location>
</feature>
<dbReference type="Pfam" id="PF02563">
    <property type="entry name" value="Poly_export"/>
    <property type="match status" value="1"/>
</dbReference>
<keyword evidence="6" id="KW-1185">Reference proteome</keyword>
<dbReference type="PANTHER" id="PTHR33619:SF3">
    <property type="entry name" value="POLYSACCHARIDE EXPORT PROTEIN GFCE-RELATED"/>
    <property type="match status" value="1"/>
</dbReference>
<gene>
    <name evidence="5" type="ORF">GGQ57_001233</name>
</gene>
<dbReference type="InterPro" id="IPR019554">
    <property type="entry name" value="Soluble_ligand-bd"/>
</dbReference>
<evidence type="ECO:0000256" key="1">
    <source>
        <dbReference type="ARBA" id="ARBA00022729"/>
    </source>
</evidence>
<sequence>MNTVIRNVLLGGLVWLAVPLAAQVPQELIDKAKASGMTDDQIRQEINKRMGQSGAEQSSRTASDAVVTDRTVMAPEGKEIPPLEIQREANRPAGDLSGTVFGREIFSNKNLSFEPDLNVPTPKGYILSAGDELLINVWGDSELNLKLKISPEGTILIPNLGPVSISGLTIGAAENRIRQELGRIMSTLSGDTDGANTFVSVSLGQIRSIKVNIVGEVVAPGTYTLPSFATLFNALYAAGGVNEIGSLRGIKVYRNSKEVACLDVYDYLLNGKYDTNIRLEENDMVIVSPYDQLAVVRGKVKRNRIFELKKGETLSRLLNMAGGFTGDAYTKDVRVKRKAGSRYQIATVTADKYPTFTMMDGDSLLVDSVIPFYENRLIVTGAVWRPGEYELNANVHTVKELIDQAAGLKGDEFTGRAQIIRLNPDFTTTVIAVDIRSILNETSPDMELKPEDQLNIPSLFDLREPYTIKVSGAVNYTDTVLPYRNNLTVEDAIMMAGGLKESAATVNVEVARRIKDAKTHENTNRTAEVFNFELNDNLGLISIDGKKSDTIFTLEPFDEVYVRFSPGYQEQQVVKVDGEITFSGDYVLAEKNSRLSDIIAKAGGITPDAYVKGASLKRRLTEDEMRRLETLLQLSSNKQSRDSVALSLENIKDYSVGIDLEKALASPGSAHDVVLRDGDALYIPQLQSTVKINGAVTYPNSVTYTKGMSVGKCLSQAGGYNDIARKYPIVIYMNGKVATTKRCFIFFKRYPKVEPGCEIVVPTKTQRDRKTSLAEVLSIASSTTSMAAMVTSIINTLK</sequence>
<dbReference type="Gene3D" id="3.10.560.10">
    <property type="entry name" value="Outer membrane lipoprotein wza domain like"/>
    <property type="match status" value="6"/>
</dbReference>
<evidence type="ECO:0000313" key="6">
    <source>
        <dbReference type="Proteomes" id="UP000533637"/>
    </source>
</evidence>
<protein>
    <submittedName>
        <fullName evidence="5">Protein involved in polysaccharide export with SLBB domain</fullName>
    </submittedName>
</protein>
<dbReference type="Pfam" id="PF10531">
    <property type="entry name" value="SLBB"/>
    <property type="match status" value="6"/>
</dbReference>
<dbReference type="InterPro" id="IPR003715">
    <property type="entry name" value="Poly_export_N"/>
</dbReference>
<reference evidence="5 6" key="1">
    <citation type="submission" date="2020-08" db="EMBL/GenBank/DDBJ databases">
        <title>Genomic Encyclopedia of Type Strains, Phase IV (KMG-IV): sequencing the most valuable type-strain genomes for metagenomic binning, comparative biology and taxonomic classification.</title>
        <authorList>
            <person name="Goeker M."/>
        </authorList>
    </citation>
    <scope>NUCLEOTIDE SEQUENCE [LARGE SCALE GENOMIC DNA]</scope>
    <source>
        <strain evidence="5 6">DSM 102983</strain>
    </source>
</reference>
<feature type="domain" description="Soluble ligand binding" evidence="4">
    <location>
        <begin position="210"/>
        <end position="255"/>
    </location>
</feature>
<comment type="caution">
    <text evidence="5">The sequence shown here is derived from an EMBL/GenBank/DDBJ whole genome shotgun (WGS) entry which is preliminary data.</text>
</comment>
<evidence type="ECO:0000256" key="2">
    <source>
        <dbReference type="SAM" id="MobiDB-lite"/>
    </source>
</evidence>
<organism evidence="5 6">
    <name type="scientific">Parabacteroides faecis</name>
    <dbReference type="NCBI Taxonomy" id="1217282"/>
    <lineage>
        <taxon>Bacteria</taxon>
        <taxon>Pseudomonadati</taxon>
        <taxon>Bacteroidota</taxon>
        <taxon>Bacteroidia</taxon>
        <taxon>Bacteroidales</taxon>
        <taxon>Tannerellaceae</taxon>
        <taxon>Parabacteroides</taxon>
    </lineage>
</organism>
<evidence type="ECO:0000259" key="4">
    <source>
        <dbReference type="Pfam" id="PF10531"/>
    </source>
</evidence>
<feature type="domain" description="Soluble ligand binding" evidence="4">
    <location>
        <begin position="296"/>
        <end position="345"/>
    </location>
</feature>
<feature type="domain" description="Soluble ligand binding" evidence="4">
    <location>
        <begin position="690"/>
        <end position="731"/>
    </location>
</feature>
<dbReference type="Gene3D" id="3.30.1950.10">
    <property type="entry name" value="wza like domain"/>
    <property type="match status" value="1"/>
</dbReference>
<feature type="domain" description="Soluble ligand binding" evidence="4">
    <location>
        <begin position="574"/>
        <end position="626"/>
    </location>
</feature>
<accession>A0ABR6KIK2</accession>
<dbReference type="PANTHER" id="PTHR33619">
    <property type="entry name" value="POLYSACCHARIDE EXPORT PROTEIN GFCE-RELATED"/>
    <property type="match status" value="1"/>
</dbReference>
<proteinExistence type="predicted"/>
<evidence type="ECO:0000259" key="3">
    <source>
        <dbReference type="Pfam" id="PF02563"/>
    </source>
</evidence>